<evidence type="ECO:0000256" key="5">
    <source>
        <dbReference type="ARBA" id="ARBA00022737"/>
    </source>
</evidence>
<keyword evidence="2" id="KW-0964">Secreted</keyword>
<proteinExistence type="inferred from homology"/>
<sequence>SPSCRLLPSACLVLLSLLCTSVLGQLDLSRLDGDTVCPPMRNGQDDLPGFDLITQFQLDIIPLKGVKKVEGSTPLQVAYRLDREAKFQIPTRLNFPRGFPDEYSFMTTFRMMKNTVNKVWNIWQVVDEDGRKQAGLRLNGDQQTLEFFLIGMDGQLQTVTFPGLSVLFNTKWHKVMVGVEWDQVTLYVDCQPVDSKPIKGKDLINTEGDTLIGRLDADPNSSVVFELQWMLIHCDPKRAQRESCSELPQPEVPRAQKGPVARREKLAETDEMASQVSQELLELLAAKGRKVKSVCQGSGDSPDFQDPPDHLGQWDLEAQLGPAIVGPPGPPGTPGEPGDSGNIGPEGPPGITNTEASGDFGQRGPIGYPGTSGDKGDRGLEGTRGRQGLEGPKGDQGPIGSPGEQGLPGQKGEQGLPGKQGLMGPLGEKGEPGADGAMGPPGPPGKPVSTACEI</sequence>
<keyword evidence="4 14" id="KW-0732">Signal</keyword>
<protein>
    <recommendedName>
        <fullName evidence="12">Collagen alpha-1(IX) chain</fullName>
    </recommendedName>
</protein>
<feature type="compositionally biased region" description="Basic and acidic residues" evidence="13">
    <location>
        <begin position="374"/>
        <end position="384"/>
    </location>
</feature>
<keyword evidence="6 16" id="KW-0176">Collagen</keyword>
<dbReference type="PANTHER" id="PTHR24637">
    <property type="entry name" value="COLLAGEN"/>
    <property type="match status" value="1"/>
</dbReference>
<feature type="chain" id="PRO_5006144893" description="Collagen alpha-1(IX) chain" evidence="14">
    <location>
        <begin position="25"/>
        <end position="454"/>
    </location>
</feature>
<evidence type="ECO:0000313" key="16">
    <source>
        <dbReference type="EMBL" id="KPP66509.1"/>
    </source>
</evidence>
<reference evidence="16 17" key="1">
    <citation type="submission" date="2015-08" db="EMBL/GenBank/DDBJ databases">
        <title>The genome of the Asian arowana (Scleropages formosus).</title>
        <authorList>
            <person name="Tan M.H."/>
            <person name="Gan H.M."/>
            <person name="Croft L.J."/>
            <person name="Austin C.M."/>
        </authorList>
    </citation>
    <scope>NUCLEOTIDE SEQUENCE [LARGE SCALE GENOMIC DNA]</scope>
    <source>
        <strain evidence="16">Aro1</strain>
    </source>
</reference>
<dbReference type="SUPFAM" id="SSF49899">
    <property type="entry name" value="Concanavalin A-like lectins/glucanases"/>
    <property type="match status" value="1"/>
</dbReference>
<evidence type="ECO:0000256" key="2">
    <source>
        <dbReference type="ARBA" id="ARBA00022525"/>
    </source>
</evidence>
<comment type="subcellular location">
    <subcellularLocation>
        <location evidence="1">Secreted</location>
        <location evidence="1">Extracellular space</location>
        <location evidence="1">Extracellular matrix</location>
    </subcellularLocation>
</comment>
<dbReference type="GO" id="GO:0009887">
    <property type="term" value="P:animal organ morphogenesis"/>
    <property type="evidence" value="ECO:0007669"/>
    <property type="project" value="UniProtKB-ARBA"/>
</dbReference>
<comment type="similarity">
    <text evidence="9">Belongs to the fibril-associated collagens with interrupted helices (FACIT) family.</text>
</comment>
<comment type="subunit">
    <text evidence="11">Heterotrimer of an alpha 1(IX), an alpha 2(IX) and an alpha 3(IX) chain.</text>
</comment>
<feature type="region of interest" description="Disordered" evidence="13">
    <location>
        <begin position="293"/>
        <end position="454"/>
    </location>
</feature>
<dbReference type="Proteomes" id="UP000034805">
    <property type="component" value="Unassembled WGS sequence"/>
</dbReference>
<dbReference type="InterPro" id="IPR008160">
    <property type="entry name" value="Collagen"/>
</dbReference>
<evidence type="ECO:0000256" key="12">
    <source>
        <dbReference type="ARBA" id="ARBA00074726"/>
    </source>
</evidence>
<evidence type="ECO:0000256" key="14">
    <source>
        <dbReference type="SAM" id="SignalP"/>
    </source>
</evidence>
<evidence type="ECO:0000313" key="17">
    <source>
        <dbReference type="Proteomes" id="UP000034805"/>
    </source>
</evidence>
<evidence type="ECO:0000256" key="10">
    <source>
        <dbReference type="ARBA" id="ARBA00054091"/>
    </source>
</evidence>
<evidence type="ECO:0000256" key="4">
    <source>
        <dbReference type="ARBA" id="ARBA00022729"/>
    </source>
</evidence>
<feature type="domain" description="Thrombospondin-like N-terminal" evidence="15">
    <location>
        <begin position="43"/>
        <end position="236"/>
    </location>
</feature>
<dbReference type="SMART" id="SM00210">
    <property type="entry name" value="TSPN"/>
    <property type="match status" value="1"/>
</dbReference>
<dbReference type="GO" id="GO:0005581">
    <property type="term" value="C:collagen trimer"/>
    <property type="evidence" value="ECO:0007669"/>
    <property type="project" value="UniProtKB-KW"/>
</dbReference>
<name>A0A0P7WXM8_SCLFO</name>
<dbReference type="AlphaFoldDB" id="A0A0P7WXM8"/>
<evidence type="ECO:0000256" key="1">
    <source>
        <dbReference type="ARBA" id="ARBA00004498"/>
    </source>
</evidence>
<comment type="caution">
    <text evidence="16">The sequence shown here is derived from an EMBL/GenBank/DDBJ whole genome shotgun (WGS) entry which is preliminary data.</text>
</comment>
<evidence type="ECO:0000256" key="11">
    <source>
        <dbReference type="ARBA" id="ARBA00063820"/>
    </source>
</evidence>
<evidence type="ECO:0000256" key="13">
    <source>
        <dbReference type="SAM" id="MobiDB-lite"/>
    </source>
</evidence>
<feature type="signal peptide" evidence="14">
    <location>
        <begin position="1"/>
        <end position="24"/>
    </location>
</feature>
<gene>
    <name evidence="16" type="ORF">Z043_114983</name>
</gene>
<keyword evidence="8" id="KW-0379">Hydroxylation</keyword>
<organism evidence="16 17">
    <name type="scientific">Scleropages formosus</name>
    <name type="common">Asian bonytongue</name>
    <name type="synonym">Osteoglossum formosum</name>
    <dbReference type="NCBI Taxonomy" id="113540"/>
    <lineage>
        <taxon>Eukaryota</taxon>
        <taxon>Metazoa</taxon>
        <taxon>Chordata</taxon>
        <taxon>Craniata</taxon>
        <taxon>Vertebrata</taxon>
        <taxon>Euteleostomi</taxon>
        <taxon>Actinopterygii</taxon>
        <taxon>Neopterygii</taxon>
        <taxon>Teleostei</taxon>
        <taxon>Osteoglossocephala</taxon>
        <taxon>Osteoglossomorpha</taxon>
        <taxon>Osteoglossiformes</taxon>
        <taxon>Osteoglossidae</taxon>
        <taxon>Scleropages</taxon>
    </lineage>
</organism>
<evidence type="ECO:0000256" key="6">
    <source>
        <dbReference type="ARBA" id="ARBA00023119"/>
    </source>
</evidence>
<feature type="non-terminal residue" evidence="16">
    <location>
        <position position="1"/>
    </location>
</feature>
<accession>A0A0P7WXM8</accession>
<evidence type="ECO:0000256" key="8">
    <source>
        <dbReference type="ARBA" id="ARBA00023278"/>
    </source>
</evidence>
<keyword evidence="5" id="KW-0677">Repeat</keyword>
<dbReference type="InterPro" id="IPR048287">
    <property type="entry name" value="TSPN-like_N"/>
</dbReference>
<feature type="compositionally biased region" description="Pro residues" evidence="13">
    <location>
        <begin position="325"/>
        <end position="334"/>
    </location>
</feature>
<dbReference type="Pfam" id="PF01391">
    <property type="entry name" value="Collagen"/>
    <property type="match status" value="1"/>
</dbReference>
<evidence type="ECO:0000259" key="15">
    <source>
        <dbReference type="SMART" id="SM00210"/>
    </source>
</evidence>
<dbReference type="InterPro" id="IPR013320">
    <property type="entry name" value="ConA-like_dom_sf"/>
</dbReference>
<evidence type="ECO:0000256" key="9">
    <source>
        <dbReference type="ARBA" id="ARBA00049648"/>
    </source>
</evidence>
<dbReference type="Gene3D" id="2.60.120.200">
    <property type="match status" value="1"/>
</dbReference>
<dbReference type="FunFam" id="2.60.120.200:FF:000105">
    <property type="entry name" value="Collagen type IX alpha 1 chain"/>
    <property type="match status" value="1"/>
</dbReference>
<comment type="function">
    <text evidence="10">Structural component of hyaline cartilage and vitreous of the eye.</text>
</comment>
<dbReference type="EMBL" id="JARO02005598">
    <property type="protein sequence ID" value="KPP66509.1"/>
    <property type="molecule type" value="Genomic_DNA"/>
</dbReference>
<keyword evidence="3" id="KW-0272">Extracellular matrix</keyword>
<dbReference type="PANTHER" id="PTHR24637:SF421">
    <property type="entry name" value="CUTICLE COLLAGEN DPY-2"/>
    <property type="match status" value="1"/>
</dbReference>
<evidence type="ECO:0000256" key="3">
    <source>
        <dbReference type="ARBA" id="ARBA00022530"/>
    </source>
</evidence>
<feature type="region of interest" description="Disordered" evidence="13">
    <location>
        <begin position="242"/>
        <end position="273"/>
    </location>
</feature>
<keyword evidence="7" id="KW-1015">Disulfide bond</keyword>
<evidence type="ECO:0000256" key="7">
    <source>
        <dbReference type="ARBA" id="ARBA00023157"/>
    </source>
</evidence>